<evidence type="ECO:0000256" key="9">
    <source>
        <dbReference type="ARBA" id="ARBA00033070"/>
    </source>
</evidence>
<evidence type="ECO:0000256" key="8">
    <source>
        <dbReference type="ARBA" id="ARBA00032524"/>
    </source>
</evidence>
<dbReference type="InterPro" id="IPR011773">
    <property type="entry name" value="DNA-dir_RpoA"/>
</dbReference>
<comment type="catalytic activity">
    <reaction evidence="10 11">
        <text>RNA(n) + a ribonucleoside 5'-triphosphate = RNA(n+1) + diphosphate</text>
        <dbReference type="Rhea" id="RHEA:21248"/>
        <dbReference type="Rhea" id="RHEA-COMP:14527"/>
        <dbReference type="Rhea" id="RHEA-COMP:17342"/>
        <dbReference type="ChEBI" id="CHEBI:33019"/>
        <dbReference type="ChEBI" id="CHEBI:61557"/>
        <dbReference type="ChEBI" id="CHEBI:140395"/>
        <dbReference type="EC" id="2.7.7.6"/>
    </reaction>
</comment>
<evidence type="ECO:0000313" key="14">
    <source>
        <dbReference type="Proteomes" id="UP000028523"/>
    </source>
</evidence>
<comment type="domain">
    <text evidence="11">The N-terminal domain is essential for RNAP assembly and basal transcription, whereas the C-terminal domain is involved in interaction with transcriptional regulators and with upstream promoter elements.</text>
</comment>
<sequence>MEKFTHYEIEAVEQSESSPDHGVFEIKPLERGFGNTLGNSLRRVLLSNIEGYSLFAIKVPGINHEFQAMDGVKEDLTQIILNLKKLIIKIDSDVFGEQEQAQTKLEKWPTLKIDVVGKGEPITGADIETPAGFTIINKDIYIATVSEGHKFKMELYAGTGRGFRTFEENKERVNAINTIAVDSNYSPIIKVAYHVTESKTSKSATTDTLTIEIATNGSVTAADALALSAKILVEHYKPIVNLNESMNEKIIMEKGADSANNQSLAISIDELELTVRSYNCLKRAGIQTIQQLTDKTKSEIEKIRNLGKKSFKEIIKKIEDRNMKLKDE</sequence>
<dbReference type="Pfam" id="PF03118">
    <property type="entry name" value="RNA_pol_A_CTD"/>
    <property type="match status" value="1"/>
</dbReference>
<dbReference type="InterPro" id="IPR036603">
    <property type="entry name" value="RBP11-like"/>
</dbReference>
<dbReference type="InterPro" id="IPR011263">
    <property type="entry name" value="DNA-dir_RNA_pol_RpoA/D/Rpb3"/>
</dbReference>
<protein>
    <recommendedName>
        <fullName evidence="3 11">DNA-directed RNA polymerase subunit alpha</fullName>
        <shortName evidence="11">RNAP subunit alpha</shortName>
        <ecNumber evidence="2 11">2.7.7.6</ecNumber>
    </recommendedName>
    <alternativeName>
        <fullName evidence="9 11">RNA polymerase subunit alpha</fullName>
    </alternativeName>
    <alternativeName>
        <fullName evidence="8 11">Transcriptase subunit alpha</fullName>
    </alternativeName>
</protein>
<keyword evidence="4 11" id="KW-0240">DNA-directed RNA polymerase</keyword>
<keyword evidence="6 11" id="KW-0548">Nucleotidyltransferase</keyword>
<accession>A0A084U328</accession>
<dbReference type="GO" id="GO:0000428">
    <property type="term" value="C:DNA-directed RNA polymerase complex"/>
    <property type="evidence" value="ECO:0007669"/>
    <property type="project" value="UniProtKB-KW"/>
</dbReference>
<comment type="subunit">
    <text evidence="11">Homodimer. The RNAP catalytic core consists of 2 alpha, 1 beta, 1 beta' and 1 omega subunit. When a sigma factor is associated with the core the holoenzyme is formed, which can initiate transcription.</text>
</comment>
<proteinExistence type="inferred from homology"/>
<dbReference type="GO" id="GO:0003677">
    <property type="term" value="F:DNA binding"/>
    <property type="evidence" value="ECO:0007669"/>
    <property type="project" value="UniProtKB-UniRule"/>
</dbReference>
<dbReference type="Gene3D" id="3.30.1360.10">
    <property type="entry name" value="RNA polymerase, RBP11-like subunit"/>
    <property type="match status" value="1"/>
</dbReference>
<dbReference type="Gene3D" id="2.170.120.12">
    <property type="entry name" value="DNA-directed RNA polymerase, insert domain"/>
    <property type="match status" value="1"/>
</dbReference>
<evidence type="ECO:0000259" key="12">
    <source>
        <dbReference type="SMART" id="SM00662"/>
    </source>
</evidence>
<feature type="region of interest" description="Alpha C-terminal domain (alpha-CTD)" evidence="11">
    <location>
        <begin position="260"/>
        <end position="328"/>
    </location>
</feature>
<evidence type="ECO:0000256" key="2">
    <source>
        <dbReference type="ARBA" id="ARBA00012418"/>
    </source>
</evidence>
<dbReference type="InterPro" id="IPR011262">
    <property type="entry name" value="DNA-dir_RNA_pol_insert"/>
</dbReference>
<dbReference type="SUPFAM" id="SSF56553">
    <property type="entry name" value="Insert subdomain of RNA polymerase alpha subunit"/>
    <property type="match status" value="1"/>
</dbReference>
<dbReference type="GeneID" id="96866298"/>
<dbReference type="SUPFAM" id="SSF47789">
    <property type="entry name" value="C-terminal domain of RNA polymerase alpha subunit"/>
    <property type="match status" value="1"/>
</dbReference>
<dbReference type="InterPro" id="IPR036643">
    <property type="entry name" value="RNApol_insert_sf"/>
</dbReference>
<evidence type="ECO:0000256" key="6">
    <source>
        <dbReference type="ARBA" id="ARBA00022695"/>
    </source>
</evidence>
<keyword evidence="5 11" id="KW-0808">Transferase</keyword>
<evidence type="ECO:0000256" key="10">
    <source>
        <dbReference type="ARBA" id="ARBA00048552"/>
    </source>
</evidence>
<evidence type="ECO:0000256" key="7">
    <source>
        <dbReference type="ARBA" id="ARBA00023163"/>
    </source>
</evidence>
<feature type="domain" description="DNA-directed RNA polymerase RpoA/D/Rpb3-type" evidence="12">
    <location>
        <begin position="21"/>
        <end position="242"/>
    </location>
</feature>
<comment type="similarity">
    <text evidence="1 11">Belongs to the RNA polymerase alpha chain family.</text>
</comment>
<keyword evidence="14" id="KW-1185">Reference proteome</keyword>
<evidence type="ECO:0000256" key="4">
    <source>
        <dbReference type="ARBA" id="ARBA00022478"/>
    </source>
</evidence>
<organism evidence="13 14">
    <name type="scientific">Malacoplasma iowae DK-CPA</name>
    <dbReference type="NCBI Taxonomy" id="1394179"/>
    <lineage>
        <taxon>Bacteria</taxon>
        <taxon>Bacillati</taxon>
        <taxon>Mycoplasmatota</taxon>
        <taxon>Mycoplasmoidales</taxon>
        <taxon>Mycoplasmoidaceae</taxon>
        <taxon>Malacoplasma</taxon>
    </lineage>
</organism>
<dbReference type="Gene3D" id="1.10.150.20">
    <property type="entry name" value="5' to 3' exonuclease, C-terminal subdomain"/>
    <property type="match status" value="1"/>
</dbReference>
<evidence type="ECO:0000256" key="11">
    <source>
        <dbReference type="HAMAP-Rule" id="MF_00059"/>
    </source>
</evidence>
<dbReference type="HAMAP" id="MF_00059">
    <property type="entry name" value="RNApol_bact_RpoA"/>
    <property type="match status" value="1"/>
</dbReference>
<dbReference type="SMART" id="SM00662">
    <property type="entry name" value="RPOLD"/>
    <property type="match status" value="1"/>
</dbReference>
<dbReference type="GO" id="GO:0046983">
    <property type="term" value="F:protein dimerization activity"/>
    <property type="evidence" value="ECO:0007669"/>
    <property type="project" value="InterPro"/>
</dbReference>
<dbReference type="EC" id="2.7.7.6" evidence="2 11"/>
<dbReference type="NCBIfam" id="TIGR02027">
    <property type="entry name" value="rpoA"/>
    <property type="match status" value="1"/>
</dbReference>
<dbReference type="EMBL" id="AWQU01000085">
    <property type="protein sequence ID" value="KFB07364.1"/>
    <property type="molecule type" value="Genomic_DNA"/>
</dbReference>
<dbReference type="Pfam" id="PF01193">
    <property type="entry name" value="RNA_pol_L"/>
    <property type="match status" value="1"/>
</dbReference>
<name>A0A084U328_MALIO</name>
<evidence type="ECO:0000256" key="3">
    <source>
        <dbReference type="ARBA" id="ARBA00015972"/>
    </source>
</evidence>
<evidence type="ECO:0000313" key="13">
    <source>
        <dbReference type="EMBL" id="KFB07364.1"/>
    </source>
</evidence>
<dbReference type="GO" id="GO:0003899">
    <property type="term" value="F:DNA-directed RNA polymerase activity"/>
    <property type="evidence" value="ECO:0007669"/>
    <property type="project" value="UniProtKB-UniRule"/>
</dbReference>
<evidence type="ECO:0000256" key="1">
    <source>
        <dbReference type="ARBA" id="ARBA00007123"/>
    </source>
</evidence>
<reference evidence="13 14" key="1">
    <citation type="journal article" date="2014" name="PLoS ONE">
        <title>Reduction of Hydrogen Peroxide Accumulation and Toxicity by a Catalase from Mycoplasma iowae.</title>
        <authorList>
            <person name="Pritchard R.E."/>
            <person name="Prassinos A.J."/>
            <person name="Osborne J.D."/>
            <person name="Raviv Z."/>
            <person name="Balish M.F."/>
        </authorList>
    </citation>
    <scope>NUCLEOTIDE SEQUENCE [LARGE SCALE GENOMIC DNA]</scope>
    <source>
        <strain evidence="13 14">DK-CPA</strain>
    </source>
</reference>
<dbReference type="RefSeq" id="WP_004024678.1">
    <property type="nucleotide sequence ID" value="NZ_AWQU01000085.1"/>
</dbReference>
<keyword evidence="7 11" id="KW-0804">Transcription</keyword>
<dbReference type="SUPFAM" id="SSF55257">
    <property type="entry name" value="RBP11-like subunits of RNA polymerase"/>
    <property type="match status" value="1"/>
</dbReference>
<dbReference type="NCBIfam" id="NF003519">
    <property type="entry name" value="PRK05182.2-5"/>
    <property type="match status" value="1"/>
</dbReference>
<dbReference type="Pfam" id="PF01000">
    <property type="entry name" value="RNA_pol_A_bac"/>
    <property type="match status" value="1"/>
</dbReference>
<feature type="region of interest" description="Alpha N-terminal domain (alpha-NTD)" evidence="11">
    <location>
        <begin position="1"/>
        <end position="243"/>
    </location>
</feature>
<dbReference type="GO" id="GO:0005737">
    <property type="term" value="C:cytoplasm"/>
    <property type="evidence" value="ECO:0007669"/>
    <property type="project" value="UniProtKB-ARBA"/>
</dbReference>
<comment type="function">
    <text evidence="11">DNA-dependent RNA polymerase catalyzes the transcription of DNA into RNA using the four ribonucleoside triphosphates as substrates.</text>
</comment>
<gene>
    <name evidence="11 13" type="primary">rpoA</name>
    <name evidence="13" type="ORF">P271_197</name>
</gene>
<dbReference type="CDD" id="cd06928">
    <property type="entry name" value="RNAP_alpha_NTD"/>
    <property type="match status" value="1"/>
</dbReference>
<comment type="caution">
    <text evidence="13">The sequence shown here is derived from an EMBL/GenBank/DDBJ whole genome shotgun (WGS) entry which is preliminary data.</text>
</comment>
<evidence type="ECO:0000256" key="5">
    <source>
        <dbReference type="ARBA" id="ARBA00022679"/>
    </source>
</evidence>
<dbReference type="GO" id="GO:0006351">
    <property type="term" value="P:DNA-templated transcription"/>
    <property type="evidence" value="ECO:0007669"/>
    <property type="project" value="UniProtKB-UniRule"/>
</dbReference>
<dbReference type="Proteomes" id="UP000028523">
    <property type="component" value="Unassembled WGS sequence"/>
</dbReference>
<dbReference type="AlphaFoldDB" id="A0A084U328"/>
<dbReference type="InterPro" id="IPR011260">
    <property type="entry name" value="RNAP_asu_C"/>
</dbReference>